<keyword evidence="3" id="KW-0677">Repeat</keyword>
<dbReference type="SUPFAM" id="SSF57196">
    <property type="entry name" value="EGF/Laminin"/>
    <property type="match status" value="1"/>
</dbReference>
<evidence type="ECO:0000256" key="4">
    <source>
        <dbReference type="ARBA" id="ARBA00023157"/>
    </source>
</evidence>
<dbReference type="STRING" id="31234.E3N904"/>
<dbReference type="PROSITE" id="PS50026">
    <property type="entry name" value="EGF_3"/>
    <property type="match status" value="1"/>
</dbReference>
<dbReference type="GO" id="GO:0005886">
    <property type="term" value="C:plasma membrane"/>
    <property type="evidence" value="ECO:0007669"/>
    <property type="project" value="TreeGrafter"/>
</dbReference>
<evidence type="ECO:0000259" key="8">
    <source>
        <dbReference type="PROSITE" id="PS50026"/>
    </source>
</evidence>
<dbReference type="Gene3D" id="2.10.25.10">
    <property type="entry name" value="Laminin"/>
    <property type="match status" value="1"/>
</dbReference>
<evidence type="ECO:0000256" key="1">
    <source>
        <dbReference type="ARBA" id="ARBA00022473"/>
    </source>
</evidence>
<dbReference type="RefSeq" id="XP_003095116.2">
    <property type="nucleotide sequence ID" value="XM_003095068.2"/>
</dbReference>
<gene>
    <name evidence="9" type="ORF">CRE_21492</name>
</gene>
<dbReference type="CTD" id="9807120"/>
<proteinExistence type="predicted"/>
<dbReference type="InterPro" id="IPR000742">
    <property type="entry name" value="EGF"/>
</dbReference>
<comment type="caution">
    <text evidence="5">Lacks conserved residue(s) required for the propagation of feature annotation.</text>
</comment>
<dbReference type="InterPro" id="IPR001774">
    <property type="entry name" value="DSL"/>
</dbReference>
<dbReference type="HOGENOM" id="CLU_1023915_0_0_1"/>
<keyword evidence="1" id="KW-0217">Developmental protein</keyword>
<evidence type="ECO:0000256" key="7">
    <source>
        <dbReference type="SAM" id="SignalP"/>
    </source>
</evidence>
<evidence type="ECO:0000256" key="3">
    <source>
        <dbReference type="ARBA" id="ARBA00022737"/>
    </source>
</evidence>
<evidence type="ECO:0000256" key="5">
    <source>
        <dbReference type="PROSITE-ProRule" id="PRU00076"/>
    </source>
</evidence>
<dbReference type="KEGG" id="crq:GCK72_015690"/>
<keyword evidence="7" id="KW-0732">Signal</keyword>
<dbReference type="EMBL" id="DS268560">
    <property type="protein sequence ID" value="EFO90025.1"/>
    <property type="molecule type" value="Genomic_DNA"/>
</dbReference>
<dbReference type="InParanoid" id="E3N904"/>
<reference evidence="9" key="1">
    <citation type="submission" date="2007-07" db="EMBL/GenBank/DDBJ databases">
        <title>PCAP assembly of the Caenorhabditis remanei genome.</title>
        <authorList>
            <consortium name="The Caenorhabditis remanei Sequencing Consortium"/>
            <person name="Wilson R.K."/>
        </authorList>
    </citation>
    <scope>NUCLEOTIDE SEQUENCE [LARGE SCALE GENOMIC DNA]</scope>
    <source>
        <strain evidence="9">PB4641</strain>
    </source>
</reference>
<dbReference type="GO" id="GO:0007219">
    <property type="term" value="P:Notch signaling pathway"/>
    <property type="evidence" value="ECO:0007669"/>
    <property type="project" value="InterPro"/>
</dbReference>
<dbReference type="AlphaFoldDB" id="E3N904"/>
<dbReference type="OrthoDB" id="5786002at2759"/>
<dbReference type="PANTHER" id="PTHR22669:SF10">
    <property type="entry name" value="DELTA-LIKE PROTEIN"/>
    <property type="match status" value="1"/>
</dbReference>
<name>E3N904_CAERE</name>
<sequence length="312" mass="35436">MRLLLLFFPFICLSSSSAFFPTRGGGHLEILIESGAPVHAGFVVTYENKSQVTWRQLKPNTPELLTFDEFNISRRLLNITIHDNVTSSSLIFVPYKNHDYAINDLPPPLVGFQMKFGCAENGYGPMCERQCTPNGTNYRCHPLGRQSCTAGHCGSDCEKSGSQCPMLFKCDCKNDGRCYMFPPESAKWTMCECPPAYYGSQCQHIKDFDKNLTFSTNYGLNSTVKNRFSNLTEIHQLFEKYEGKTWASGHQDAQKYQSYWKLTEISVMIWVVGVLGYCIIKCCGKSENKKENPETSKVERNKTSEEVEMNNM</sequence>
<keyword evidence="10" id="KW-1185">Reference proteome</keyword>
<feature type="domain" description="EGF-like" evidence="8">
    <location>
        <begin position="166"/>
        <end position="203"/>
    </location>
</feature>
<feature type="signal peptide" evidence="7">
    <location>
        <begin position="1"/>
        <end position="18"/>
    </location>
</feature>
<feature type="chain" id="PRO_5003177130" description="EGF-like domain-containing protein" evidence="7">
    <location>
        <begin position="19"/>
        <end position="312"/>
    </location>
</feature>
<evidence type="ECO:0000256" key="2">
    <source>
        <dbReference type="ARBA" id="ARBA00022536"/>
    </source>
</evidence>
<dbReference type="PANTHER" id="PTHR22669">
    <property type="entry name" value="DELTA/SERRATE/LAG-2 DOMAIN PROTEIN"/>
    <property type="match status" value="1"/>
</dbReference>
<accession>E3N904</accession>
<evidence type="ECO:0000313" key="9">
    <source>
        <dbReference type="EMBL" id="EFO90025.1"/>
    </source>
</evidence>
<dbReference type="Proteomes" id="UP000008281">
    <property type="component" value="Unassembled WGS sequence"/>
</dbReference>
<organism evidence="10">
    <name type="scientific">Caenorhabditis remanei</name>
    <name type="common">Caenorhabditis vulgaris</name>
    <dbReference type="NCBI Taxonomy" id="31234"/>
    <lineage>
        <taxon>Eukaryota</taxon>
        <taxon>Metazoa</taxon>
        <taxon>Ecdysozoa</taxon>
        <taxon>Nematoda</taxon>
        <taxon>Chromadorea</taxon>
        <taxon>Rhabditida</taxon>
        <taxon>Rhabditina</taxon>
        <taxon>Rhabditomorpha</taxon>
        <taxon>Rhabditoidea</taxon>
        <taxon>Rhabditidae</taxon>
        <taxon>Peloderinae</taxon>
        <taxon>Caenorhabditis</taxon>
    </lineage>
</organism>
<feature type="region of interest" description="Disordered" evidence="6">
    <location>
        <begin position="287"/>
        <end position="312"/>
    </location>
</feature>
<evidence type="ECO:0000256" key="6">
    <source>
        <dbReference type="SAM" id="MobiDB-lite"/>
    </source>
</evidence>
<dbReference type="GeneID" id="9807120"/>
<dbReference type="InterPro" id="IPR039178">
    <property type="entry name" value="Lag2"/>
</dbReference>
<dbReference type="SMART" id="SM00051">
    <property type="entry name" value="DSL"/>
    <property type="match status" value="1"/>
</dbReference>
<dbReference type="PROSITE" id="PS00022">
    <property type="entry name" value="EGF_1"/>
    <property type="match status" value="1"/>
</dbReference>
<dbReference type="GO" id="GO:0005112">
    <property type="term" value="F:Notch binding"/>
    <property type="evidence" value="ECO:0007669"/>
    <property type="project" value="InterPro"/>
</dbReference>
<feature type="disulfide bond" evidence="5">
    <location>
        <begin position="193"/>
        <end position="202"/>
    </location>
</feature>
<feature type="compositionally biased region" description="Basic and acidic residues" evidence="6">
    <location>
        <begin position="287"/>
        <end position="305"/>
    </location>
</feature>
<protein>
    <recommendedName>
        <fullName evidence="8">EGF-like domain-containing protein</fullName>
    </recommendedName>
</protein>
<evidence type="ECO:0000313" key="10">
    <source>
        <dbReference type="Proteomes" id="UP000008281"/>
    </source>
</evidence>
<keyword evidence="2 5" id="KW-0245">EGF-like domain</keyword>
<dbReference type="GO" id="GO:0001708">
    <property type="term" value="P:cell fate specification"/>
    <property type="evidence" value="ECO:0007669"/>
    <property type="project" value="InterPro"/>
</dbReference>
<dbReference type="eggNOG" id="KOG1218">
    <property type="taxonomic scope" value="Eukaryota"/>
</dbReference>
<keyword evidence="4 5" id="KW-1015">Disulfide bond</keyword>